<dbReference type="GO" id="GO:0005730">
    <property type="term" value="C:nucleolus"/>
    <property type="evidence" value="ECO:0007669"/>
    <property type="project" value="UniProtKB-SubCell"/>
</dbReference>
<dbReference type="GO" id="GO:0008312">
    <property type="term" value="F:7S RNA binding"/>
    <property type="evidence" value="ECO:0007669"/>
    <property type="project" value="InterPro"/>
</dbReference>
<evidence type="ECO:0000256" key="6">
    <source>
        <dbReference type="ARBA" id="ARBA00023135"/>
    </source>
</evidence>
<dbReference type="OrthoDB" id="10255118at2759"/>
<evidence type="ECO:0000256" key="5">
    <source>
        <dbReference type="ARBA" id="ARBA00022884"/>
    </source>
</evidence>
<evidence type="ECO:0000256" key="2">
    <source>
        <dbReference type="ARBA" id="ARBA00004604"/>
    </source>
</evidence>
<evidence type="ECO:0000256" key="3">
    <source>
        <dbReference type="ARBA" id="ARBA00009352"/>
    </source>
</evidence>
<evidence type="ECO:0000313" key="13">
    <source>
        <dbReference type="Proteomes" id="UP000327118"/>
    </source>
</evidence>
<evidence type="ECO:0000256" key="7">
    <source>
        <dbReference type="ARBA" id="ARBA00023242"/>
    </source>
</evidence>
<protein>
    <recommendedName>
        <fullName evidence="9 10">Signal recognition particle subunit SRP68</fullName>
        <shortName evidence="10">SRP68</shortName>
    </recommendedName>
</protein>
<reference evidence="13" key="1">
    <citation type="submission" date="2019-04" db="EMBL/GenBank/DDBJ databases">
        <title>Friends and foes A comparative genomics studyof 23 Aspergillus species from section Flavi.</title>
        <authorList>
            <consortium name="DOE Joint Genome Institute"/>
            <person name="Kjaerbolling I."/>
            <person name="Vesth T."/>
            <person name="Frisvad J.C."/>
            <person name="Nybo J.L."/>
            <person name="Theobald S."/>
            <person name="Kildgaard S."/>
            <person name="Isbrandt T."/>
            <person name="Kuo A."/>
            <person name="Sato A."/>
            <person name="Lyhne E.K."/>
            <person name="Kogle M.E."/>
            <person name="Wiebenga A."/>
            <person name="Kun R.S."/>
            <person name="Lubbers R.J."/>
            <person name="Makela M.R."/>
            <person name="Barry K."/>
            <person name="Chovatia M."/>
            <person name="Clum A."/>
            <person name="Daum C."/>
            <person name="Haridas S."/>
            <person name="He G."/>
            <person name="LaButti K."/>
            <person name="Lipzen A."/>
            <person name="Mondo S."/>
            <person name="Riley R."/>
            <person name="Salamov A."/>
            <person name="Simmons B.A."/>
            <person name="Magnuson J.K."/>
            <person name="Henrissat B."/>
            <person name="Mortensen U.H."/>
            <person name="Larsen T.O."/>
            <person name="Devries R.P."/>
            <person name="Grigoriev I.V."/>
            <person name="Machida M."/>
            <person name="Baker S.E."/>
            <person name="Andersen M.R."/>
        </authorList>
    </citation>
    <scope>NUCLEOTIDE SEQUENCE [LARGE SCALE GENOMIC DNA]</scope>
    <source>
        <strain evidence="13">CBS 553.77</strain>
    </source>
</reference>
<dbReference type="GO" id="GO:0005047">
    <property type="term" value="F:signal recognition particle binding"/>
    <property type="evidence" value="ECO:0007669"/>
    <property type="project" value="InterPro"/>
</dbReference>
<dbReference type="InterPro" id="IPR034652">
    <property type="entry name" value="SRP68-RBD"/>
</dbReference>
<dbReference type="PANTHER" id="PTHR12860:SF0">
    <property type="entry name" value="SIGNAL RECOGNITION PARTICLE SUBUNIT SRP68"/>
    <property type="match status" value="1"/>
</dbReference>
<sequence>MEITDYIFKQREEVLLAGDYNAYRAHTTRKLHKLRKKLGQTTPKGRKYTAKPPISAENVSVNTAYAHTLLLSSERAWAQAMQMKSAHSADPSAKGITGAARRHIISRLNKSAGYANELVLLLQDQASGATDTDLLEARAYHASLLGALSLEKRKWEQCMQNFSISRIIYAALGQNNKKDAFRDLLSSTVDPSLRYAAYQMKLPRSKPLSSLAISFFPSDANLRSEVEKADPGCLKEEATGTRRTADGDVQQLPETITWRSRTVALEDAAISQALAAAAGAESRLATWLMDASGRSASSKDKAAAYDNVIIASQDAVDATKTAIDDLASEGVDPGDKRMQSLQITRTAVNFALVGWRVGRNRVLCGEHDGLDSETDQVKATKGGKASVKRQEAKGKQLARLRERVVLYDSTVQSIEFILELPGVAADSTFVQELGAKRAYFRALRCLTIGRSHGILGKYKNALALFSQALTLTLESASSVQSSGDTEAPPRLDITRNQVQTLESTMRALVAQYRGLVTLEQISEQQSKSASERPIIERLHEYPSDGLDLKNLVPYPPQMQPVPVKPLFLDVAWNYIDYPRDNANVRGTSAAPTEASTEDTKGGRRGWFSFGR</sequence>
<dbReference type="InterPro" id="IPR026258">
    <property type="entry name" value="SRP68"/>
</dbReference>
<evidence type="ECO:0000256" key="1">
    <source>
        <dbReference type="ARBA" id="ARBA00004496"/>
    </source>
</evidence>
<keyword evidence="13" id="KW-1185">Reference proteome</keyword>
<accession>A0A5N6YYD8</accession>
<feature type="region of interest" description="Disordered" evidence="11">
    <location>
        <begin position="583"/>
        <end position="611"/>
    </location>
</feature>
<organism evidence="12 13">
    <name type="scientific">Aspergillus coremiiformis</name>
    <dbReference type="NCBI Taxonomy" id="138285"/>
    <lineage>
        <taxon>Eukaryota</taxon>
        <taxon>Fungi</taxon>
        <taxon>Dikarya</taxon>
        <taxon>Ascomycota</taxon>
        <taxon>Pezizomycotina</taxon>
        <taxon>Eurotiomycetes</taxon>
        <taxon>Eurotiomycetidae</taxon>
        <taxon>Eurotiales</taxon>
        <taxon>Aspergillaceae</taxon>
        <taxon>Aspergillus</taxon>
        <taxon>Aspergillus subgen. Circumdati</taxon>
    </lineage>
</organism>
<evidence type="ECO:0000256" key="8">
    <source>
        <dbReference type="ARBA" id="ARBA00023274"/>
    </source>
</evidence>
<keyword evidence="7" id="KW-0539">Nucleus</keyword>
<dbReference type="EMBL" id="ML739228">
    <property type="protein sequence ID" value="KAE8350392.1"/>
    <property type="molecule type" value="Genomic_DNA"/>
</dbReference>
<evidence type="ECO:0000256" key="11">
    <source>
        <dbReference type="SAM" id="MobiDB-lite"/>
    </source>
</evidence>
<comment type="subcellular location">
    <subcellularLocation>
        <location evidence="1 10">Cytoplasm</location>
    </subcellularLocation>
    <subcellularLocation>
        <location evidence="2">Nucleus</location>
        <location evidence="2">Nucleolus</location>
    </subcellularLocation>
</comment>
<comment type="similarity">
    <text evidence="3 10">Belongs to the SRP68 family.</text>
</comment>
<evidence type="ECO:0000256" key="4">
    <source>
        <dbReference type="ARBA" id="ARBA00022490"/>
    </source>
</evidence>
<dbReference type="AlphaFoldDB" id="A0A5N6YYD8"/>
<dbReference type="Gene3D" id="1.10.3450.40">
    <property type="entry name" value="Signal recognition particle, SRP68 subunit, RNA-binding domain"/>
    <property type="match status" value="1"/>
</dbReference>
<evidence type="ECO:0000256" key="9">
    <source>
        <dbReference type="ARBA" id="ARBA00029498"/>
    </source>
</evidence>
<dbReference type="GO" id="GO:0030942">
    <property type="term" value="F:endoplasmic reticulum signal peptide binding"/>
    <property type="evidence" value="ECO:0007669"/>
    <property type="project" value="InterPro"/>
</dbReference>
<keyword evidence="4 10" id="KW-0963">Cytoplasm</keyword>
<dbReference type="Proteomes" id="UP000327118">
    <property type="component" value="Unassembled WGS sequence"/>
</dbReference>
<proteinExistence type="inferred from homology"/>
<evidence type="ECO:0000256" key="10">
    <source>
        <dbReference type="PIRNR" id="PIRNR038995"/>
    </source>
</evidence>
<dbReference type="CDD" id="cd15481">
    <property type="entry name" value="SRP68-RBD"/>
    <property type="match status" value="1"/>
</dbReference>
<dbReference type="FunFam" id="1.10.3450.40:FF:000002">
    <property type="entry name" value="Signal recognition particle subunit SRP68"/>
    <property type="match status" value="1"/>
</dbReference>
<dbReference type="PANTHER" id="PTHR12860">
    <property type="entry name" value="SIGNAL RECOGNITION PARTICLE 68 KDA PROTEIN"/>
    <property type="match status" value="1"/>
</dbReference>
<gene>
    <name evidence="12" type="ORF">BDV28DRAFT_139216</name>
</gene>
<dbReference type="PIRSF" id="PIRSF038995">
    <property type="entry name" value="SRP68"/>
    <property type="match status" value="1"/>
</dbReference>
<feature type="compositionally biased region" description="Polar residues" evidence="11">
    <location>
        <begin position="584"/>
        <end position="594"/>
    </location>
</feature>
<keyword evidence="6 10" id="KW-0733">Signal recognition particle</keyword>
<comment type="function">
    <text evidence="10">Component of the signal recognition particle (SRP) complex, a ribonucleoprotein complex that mediates the cotranslational targeting of secretory and membrane proteins to the endoplasmic reticulum (ER). The SRP complex interacts with the signal sequence in nascent secretory and membrane proteins and directs them to the membrane of the ER.</text>
</comment>
<keyword evidence="8 10" id="KW-0687">Ribonucleoprotein</keyword>
<keyword evidence="5 10" id="KW-0694">RNA-binding</keyword>
<name>A0A5N6YYD8_9EURO</name>
<evidence type="ECO:0000313" key="12">
    <source>
        <dbReference type="EMBL" id="KAE8350392.1"/>
    </source>
</evidence>
<dbReference type="GO" id="GO:0006614">
    <property type="term" value="P:SRP-dependent cotranslational protein targeting to membrane"/>
    <property type="evidence" value="ECO:0007669"/>
    <property type="project" value="InterPro"/>
</dbReference>
<dbReference type="Pfam" id="PF16969">
    <property type="entry name" value="SRP68"/>
    <property type="match status" value="1"/>
</dbReference>
<dbReference type="InterPro" id="IPR038253">
    <property type="entry name" value="SRP68_N_sf"/>
</dbReference>
<dbReference type="GO" id="GO:0005786">
    <property type="term" value="C:signal recognition particle, endoplasmic reticulum targeting"/>
    <property type="evidence" value="ECO:0007669"/>
    <property type="project" value="UniProtKB-KW"/>
</dbReference>